<evidence type="ECO:0000313" key="2">
    <source>
        <dbReference type="EMBL" id="QSG08092.1"/>
    </source>
</evidence>
<dbReference type="AlphaFoldDB" id="A0A897N5J2"/>
<dbReference type="EMBL" id="CP064788">
    <property type="protein sequence ID" value="QSG08092.1"/>
    <property type="molecule type" value="Genomic_DNA"/>
</dbReference>
<proteinExistence type="predicted"/>
<reference evidence="2 3" key="1">
    <citation type="submission" date="2020-11" db="EMBL/GenBank/DDBJ databases">
        <title>Carbohydrate-dependent, anaerobic sulfur respiration: A novel catabolism in halophilic archaea.</title>
        <authorList>
            <person name="Sorokin D.Y."/>
            <person name="Messina E."/>
            <person name="Smedile F."/>
            <person name="La Cono V."/>
            <person name="Hallsworth J.E."/>
            <person name="Yakimov M.M."/>
        </authorList>
    </citation>
    <scope>NUCLEOTIDE SEQUENCE [LARGE SCALE GENOMIC DNA]</scope>
    <source>
        <strain evidence="2 3">HSR12-2</strain>
    </source>
</reference>
<dbReference type="RefSeq" id="WP_229111253.1">
    <property type="nucleotide sequence ID" value="NZ_CP064788.1"/>
</dbReference>
<evidence type="ECO:0000313" key="3">
    <source>
        <dbReference type="Proteomes" id="UP000662973"/>
    </source>
</evidence>
<keyword evidence="1" id="KW-1277">Toxin-antitoxin system</keyword>
<gene>
    <name evidence="2" type="primary">vapB32</name>
    <name evidence="2" type="ORF">HSR122_0686</name>
</gene>
<evidence type="ECO:0000256" key="1">
    <source>
        <dbReference type="ARBA" id="ARBA00022649"/>
    </source>
</evidence>
<dbReference type="Proteomes" id="UP000662973">
    <property type="component" value="Chromosome"/>
</dbReference>
<organism evidence="2 3">
    <name type="scientific">Halapricum desulfuricans</name>
    <dbReference type="NCBI Taxonomy" id="2841257"/>
    <lineage>
        <taxon>Archaea</taxon>
        <taxon>Methanobacteriati</taxon>
        <taxon>Methanobacteriota</taxon>
        <taxon>Stenosarchaea group</taxon>
        <taxon>Halobacteria</taxon>
        <taxon>Halobacteriales</taxon>
        <taxon>Haloarculaceae</taxon>
        <taxon>Halapricum</taxon>
    </lineage>
</organism>
<protein>
    <submittedName>
        <fullName evidence="2">RHH/copG family antitoxin</fullName>
    </submittedName>
</protein>
<accession>A0A897N5J2</accession>
<keyword evidence="3" id="KW-1185">Reference proteome</keyword>
<dbReference type="Pfam" id="PF02697">
    <property type="entry name" value="VAPB_antitox"/>
    <property type="match status" value="1"/>
</dbReference>
<sequence length="80" mass="9159">MGTEYKNVRLTADAYETLKRRKRDDESFSDVVERLVEERPISDLAGALSGNDVETIREAREASYEAYADRRSEGLTDRSQ</sequence>
<dbReference type="KEGG" id="hds:HSR122_0686"/>
<dbReference type="GeneID" id="68851344"/>
<name>A0A897N5J2_9EURY</name>
<dbReference type="InterPro" id="IPR003847">
    <property type="entry name" value="Put_antitoxin"/>
</dbReference>